<evidence type="ECO:0000313" key="3">
    <source>
        <dbReference type="Proteomes" id="UP000245207"/>
    </source>
</evidence>
<dbReference type="Proteomes" id="UP000245207">
    <property type="component" value="Unassembled WGS sequence"/>
</dbReference>
<dbReference type="OrthoDB" id="1414216at2759"/>
<evidence type="ECO:0000313" key="2">
    <source>
        <dbReference type="EMBL" id="PWA80809.1"/>
    </source>
</evidence>
<sequence>MEFLVYFFAVKTMMKHANMLKEQGIVCQLALSFFSFAMLLISSILHFTDISSSALFLSHFTCGFSHLTTSATYNNVAMMEEEMGNVHVVLCGGMSVTWWQCQCSCTVKSLSQSAMETLISKCKSAKNPHVVAGCASRKSISERA</sequence>
<protein>
    <submittedName>
        <fullName evidence="2">Protein TSS</fullName>
    </submittedName>
</protein>
<feature type="transmembrane region" description="Helical" evidence="1">
    <location>
        <begin position="25"/>
        <end position="47"/>
    </location>
</feature>
<organism evidence="2 3">
    <name type="scientific">Artemisia annua</name>
    <name type="common">Sweet wormwood</name>
    <dbReference type="NCBI Taxonomy" id="35608"/>
    <lineage>
        <taxon>Eukaryota</taxon>
        <taxon>Viridiplantae</taxon>
        <taxon>Streptophyta</taxon>
        <taxon>Embryophyta</taxon>
        <taxon>Tracheophyta</taxon>
        <taxon>Spermatophyta</taxon>
        <taxon>Magnoliopsida</taxon>
        <taxon>eudicotyledons</taxon>
        <taxon>Gunneridae</taxon>
        <taxon>Pentapetalae</taxon>
        <taxon>asterids</taxon>
        <taxon>campanulids</taxon>
        <taxon>Asterales</taxon>
        <taxon>Asteraceae</taxon>
        <taxon>Asteroideae</taxon>
        <taxon>Anthemideae</taxon>
        <taxon>Artemisiinae</taxon>
        <taxon>Artemisia</taxon>
    </lineage>
</organism>
<dbReference type="STRING" id="35608.A0A2U1P4Y2"/>
<reference evidence="2 3" key="1">
    <citation type="journal article" date="2018" name="Mol. Plant">
        <title>The genome of Artemisia annua provides insight into the evolution of Asteraceae family and artemisinin biosynthesis.</title>
        <authorList>
            <person name="Shen Q."/>
            <person name="Zhang L."/>
            <person name="Liao Z."/>
            <person name="Wang S."/>
            <person name="Yan T."/>
            <person name="Shi P."/>
            <person name="Liu M."/>
            <person name="Fu X."/>
            <person name="Pan Q."/>
            <person name="Wang Y."/>
            <person name="Lv Z."/>
            <person name="Lu X."/>
            <person name="Zhang F."/>
            <person name="Jiang W."/>
            <person name="Ma Y."/>
            <person name="Chen M."/>
            <person name="Hao X."/>
            <person name="Li L."/>
            <person name="Tang Y."/>
            <person name="Lv G."/>
            <person name="Zhou Y."/>
            <person name="Sun X."/>
            <person name="Brodelius P.E."/>
            <person name="Rose J.K.C."/>
            <person name="Tang K."/>
        </authorList>
    </citation>
    <scope>NUCLEOTIDE SEQUENCE [LARGE SCALE GENOMIC DNA]</scope>
    <source>
        <strain evidence="3">cv. Huhao1</strain>
        <tissue evidence="2">Leaf</tissue>
    </source>
</reference>
<keyword evidence="1" id="KW-1133">Transmembrane helix</keyword>
<dbReference type="EMBL" id="PKPP01001671">
    <property type="protein sequence ID" value="PWA80809.1"/>
    <property type="molecule type" value="Genomic_DNA"/>
</dbReference>
<proteinExistence type="predicted"/>
<gene>
    <name evidence="2" type="ORF">CTI12_AA192470</name>
</gene>
<comment type="caution">
    <text evidence="2">The sequence shown here is derived from an EMBL/GenBank/DDBJ whole genome shotgun (WGS) entry which is preliminary data.</text>
</comment>
<dbReference type="AlphaFoldDB" id="A0A2U1P4Y2"/>
<name>A0A2U1P4Y2_ARTAN</name>
<accession>A0A2U1P4Y2</accession>
<keyword evidence="3" id="KW-1185">Reference proteome</keyword>
<keyword evidence="1" id="KW-0812">Transmembrane</keyword>
<keyword evidence="1" id="KW-0472">Membrane</keyword>
<evidence type="ECO:0000256" key="1">
    <source>
        <dbReference type="SAM" id="Phobius"/>
    </source>
</evidence>